<comment type="caution">
    <text evidence="1">The sequence shown here is derived from an EMBL/GenBank/DDBJ whole genome shotgun (WGS) entry which is preliminary data.</text>
</comment>
<dbReference type="EMBL" id="MU267935">
    <property type="protein sequence ID" value="KAH7907130.1"/>
    <property type="molecule type" value="Genomic_DNA"/>
</dbReference>
<reference evidence="1" key="1">
    <citation type="journal article" date="2021" name="New Phytol.">
        <title>Evolutionary innovations through gain and loss of genes in the ectomycorrhizal Boletales.</title>
        <authorList>
            <person name="Wu G."/>
            <person name="Miyauchi S."/>
            <person name="Morin E."/>
            <person name="Kuo A."/>
            <person name="Drula E."/>
            <person name="Varga T."/>
            <person name="Kohler A."/>
            <person name="Feng B."/>
            <person name="Cao Y."/>
            <person name="Lipzen A."/>
            <person name="Daum C."/>
            <person name="Hundley H."/>
            <person name="Pangilinan J."/>
            <person name="Johnson J."/>
            <person name="Barry K."/>
            <person name="LaButti K."/>
            <person name="Ng V."/>
            <person name="Ahrendt S."/>
            <person name="Min B."/>
            <person name="Choi I.G."/>
            <person name="Park H."/>
            <person name="Plett J.M."/>
            <person name="Magnuson J."/>
            <person name="Spatafora J.W."/>
            <person name="Nagy L.G."/>
            <person name="Henrissat B."/>
            <person name="Grigoriev I.V."/>
            <person name="Yang Z.L."/>
            <person name="Xu J."/>
            <person name="Martin F.M."/>
        </authorList>
    </citation>
    <scope>NUCLEOTIDE SEQUENCE</scope>
    <source>
        <strain evidence="1">ATCC 28755</strain>
    </source>
</reference>
<gene>
    <name evidence="1" type="ORF">BJ138DRAFT_1174687</name>
</gene>
<organism evidence="1 2">
    <name type="scientific">Hygrophoropsis aurantiaca</name>
    <dbReference type="NCBI Taxonomy" id="72124"/>
    <lineage>
        <taxon>Eukaryota</taxon>
        <taxon>Fungi</taxon>
        <taxon>Dikarya</taxon>
        <taxon>Basidiomycota</taxon>
        <taxon>Agaricomycotina</taxon>
        <taxon>Agaricomycetes</taxon>
        <taxon>Agaricomycetidae</taxon>
        <taxon>Boletales</taxon>
        <taxon>Coniophorineae</taxon>
        <taxon>Hygrophoropsidaceae</taxon>
        <taxon>Hygrophoropsis</taxon>
    </lineage>
</organism>
<protein>
    <submittedName>
        <fullName evidence="1">PLP-dependent transferase</fullName>
    </submittedName>
</protein>
<dbReference type="Proteomes" id="UP000790377">
    <property type="component" value="Unassembled WGS sequence"/>
</dbReference>
<evidence type="ECO:0000313" key="2">
    <source>
        <dbReference type="Proteomes" id="UP000790377"/>
    </source>
</evidence>
<keyword evidence="1" id="KW-0808">Transferase</keyword>
<name>A0ACB8A1E1_9AGAM</name>
<sequence length="574" mass="61976">MSESVLDAKLRAALQSRAERNLLRRLTGIESPSTDSSSPSSPLIDFTSNDYLSLTSSPRLRSLFLNKLTAAPHLFGPASSRLLLGPTTAHSGSPHAALEQRIATHLCAPCALLCTSGFDANVSFFSVIPQAGDVIIHDELVHASVHDGIRAWAARHRTADSTFSFAHNSPAALHSVLSDIARTPSVAAGHASVFIAVESHYSMDGTLAPLDRFIAAVEHVFGSNGTDTPNLGAHGNVHLVIDEAHATGLYGEAGRGRVFQMQLQHRVLARVCTFGKALGASGAAILTTPLIRDYLINYARPIIYTTAPTYATVLAIDSAFDLLVDETCDKLAAHLFDLVAYALDLLRSLLERERVPDNLLRLPGHLIGDGTSPSVKTPPANHSRTSVVHSSPTPNTRPARTRPQSDTRSTELSPIIPLLTPHPHALSTFLLSPHNLSPSALANDHDHNANANGHALKINSTRASLPPVTDLSARGVLATPPAQTQIQGISARPITYPTASPRVRVCLHAGNTRAEVEALVWGVAGWVKGEMKKIAEEERRRLEEEQRAEEEREREVQGRRMTERGVRAWMEAKL</sequence>
<keyword evidence="2" id="KW-1185">Reference proteome</keyword>
<evidence type="ECO:0000313" key="1">
    <source>
        <dbReference type="EMBL" id="KAH7907130.1"/>
    </source>
</evidence>
<accession>A0ACB8A1E1</accession>
<proteinExistence type="predicted"/>